<evidence type="ECO:0000313" key="4">
    <source>
        <dbReference type="Proteomes" id="UP000664844"/>
    </source>
</evidence>
<dbReference type="NCBIfam" id="NF045915">
    <property type="entry name" value="PhycobilmeDegNblB"/>
    <property type="match status" value="1"/>
</dbReference>
<evidence type="ECO:0000256" key="1">
    <source>
        <dbReference type="ARBA" id="ARBA00022549"/>
    </source>
</evidence>
<dbReference type="InterPro" id="IPR004155">
    <property type="entry name" value="PBS_lyase_HEAT"/>
</dbReference>
<dbReference type="PANTHER" id="PTHR12697:SF39">
    <property type="entry name" value="SLR1687 PROTEIN"/>
    <property type="match status" value="1"/>
</dbReference>
<dbReference type="Gene3D" id="1.25.10.10">
    <property type="entry name" value="Leucine-rich Repeat Variant"/>
    <property type="match status" value="1"/>
</dbReference>
<organism evidence="3 4">
    <name type="scientific">Phormidium pseudopriestleyi FRX01</name>
    <dbReference type="NCBI Taxonomy" id="1759528"/>
    <lineage>
        <taxon>Bacteria</taxon>
        <taxon>Bacillati</taxon>
        <taxon>Cyanobacteriota</taxon>
        <taxon>Cyanophyceae</taxon>
        <taxon>Oscillatoriophycideae</taxon>
        <taxon>Oscillatoriales</taxon>
        <taxon>Oscillatoriaceae</taxon>
        <taxon>Phormidium</taxon>
    </lineage>
</organism>
<sequence>MNVTPESVRELLHSETMGDRLRGVNQLRQLEPAIALELILPRIQDSSARVRYAAVSQMASLGKLDRDVALTVLRDRLLNDSETDVQAAAADSLGGLQLTEAFEELQEIYHNTSEWLLKLSIVAALGELGDSRSYALLEDALNSSESLIKTSAIGSFGELGDRRATALLIPYATDADWQIRHRVAQALGLLGGPEVRPILETLAQDEVSPVAQTAQASLSAVV</sequence>
<protein>
    <submittedName>
        <fullName evidence="3">HEAT repeat domain-containing protein</fullName>
    </submittedName>
</protein>
<keyword evidence="1" id="KW-0042">Antenna complex</keyword>
<comment type="caution">
    <text evidence="3">The sequence shown here is derived from an EMBL/GenBank/DDBJ whole genome shotgun (WGS) entry which is preliminary data.</text>
</comment>
<name>A0ABS3FKW2_9CYAN</name>
<dbReference type="Pfam" id="PF03130">
    <property type="entry name" value="HEAT_PBS"/>
    <property type="match status" value="1"/>
</dbReference>
<dbReference type="Pfam" id="PF13646">
    <property type="entry name" value="HEAT_2"/>
    <property type="match status" value="1"/>
</dbReference>
<keyword evidence="4" id="KW-1185">Reference proteome</keyword>
<dbReference type="InterPro" id="IPR011989">
    <property type="entry name" value="ARM-like"/>
</dbReference>
<dbReference type="Proteomes" id="UP000664844">
    <property type="component" value="Unassembled WGS sequence"/>
</dbReference>
<dbReference type="EMBL" id="JAFLQW010000026">
    <property type="protein sequence ID" value="MBO0347683.1"/>
    <property type="molecule type" value="Genomic_DNA"/>
</dbReference>
<dbReference type="RefSeq" id="WP_207086260.1">
    <property type="nucleotide sequence ID" value="NZ_JAFLQW010000026.1"/>
</dbReference>
<dbReference type="PANTHER" id="PTHR12697">
    <property type="entry name" value="PBS LYASE HEAT-LIKE PROTEIN"/>
    <property type="match status" value="1"/>
</dbReference>
<accession>A0ABS3FKW2</accession>
<proteinExistence type="predicted"/>
<gene>
    <name evidence="3" type="ORF">J0895_00870</name>
</gene>
<dbReference type="SUPFAM" id="SSF48371">
    <property type="entry name" value="ARM repeat"/>
    <property type="match status" value="1"/>
</dbReference>
<evidence type="ECO:0000313" key="3">
    <source>
        <dbReference type="EMBL" id="MBO0347683.1"/>
    </source>
</evidence>
<keyword evidence="2" id="KW-0605">Phycobilisome</keyword>
<evidence type="ECO:0000256" key="2">
    <source>
        <dbReference type="ARBA" id="ARBA00022738"/>
    </source>
</evidence>
<dbReference type="InterPro" id="IPR016024">
    <property type="entry name" value="ARM-type_fold"/>
</dbReference>
<dbReference type="SMART" id="SM00567">
    <property type="entry name" value="EZ_HEAT"/>
    <property type="match status" value="5"/>
</dbReference>
<reference evidence="3 4" key="1">
    <citation type="submission" date="2021-03" db="EMBL/GenBank/DDBJ databases">
        <title>Metabolic Capacity of the Antarctic Cyanobacterium Phormidium pseudopriestleyi that Sustains Oxygenic Photosynthesis in the Presence of Hydrogen Sulfide.</title>
        <authorList>
            <person name="Lumian J.E."/>
            <person name="Jungblut A.D."/>
            <person name="Dillon M.L."/>
            <person name="Hawes I."/>
            <person name="Doran P.T."/>
            <person name="Mackey T.J."/>
            <person name="Dick G.J."/>
            <person name="Grettenberger C.L."/>
            <person name="Sumner D.Y."/>
        </authorList>
    </citation>
    <scope>NUCLEOTIDE SEQUENCE [LARGE SCALE GENOMIC DNA]</scope>
    <source>
        <strain evidence="3 4">FRX01</strain>
    </source>
</reference>